<evidence type="ECO:0000313" key="2">
    <source>
        <dbReference type="Proteomes" id="UP000656244"/>
    </source>
</evidence>
<evidence type="ECO:0008006" key="3">
    <source>
        <dbReference type="Google" id="ProtNLM"/>
    </source>
</evidence>
<comment type="caution">
    <text evidence="1">The sequence shown here is derived from an EMBL/GenBank/DDBJ whole genome shotgun (WGS) entry which is preliminary data.</text>
</comment>
<proteinExistence type="predicted"/>
<dbReference type="Proteomes" id="UP000656244">
    <property type="component" value="Unassembled WGS sequence"/>
</dbReference>
<accession>A0A923H773</accession>
<reference evidence="1" key="1">
    <citation type="submission" date="2020-08" db="EMBL/GenBank/DDBJ databases">
        <title>Hyunsoonleella sp. strain SJ7 genome sequencing and assembly.</title>
        <authorList>
            <person name="Kim I."/>
        </authorList>
    </citation>
    <scope>NUCLEOTIDE SEQUENCE</scope>
    <source>
        <strain evidence="1">SJ7</strain>
    </source>
</reference>
<dbReference type="AlphaFoldDB" id="A0A923H773"/>
<sequence>MLKLYIDINFLTEQYRGYVFPVLFDLHYKKSEQLQNYYCLTDDLNSANIVVFPVDYSIFYKNRKAFEALIGKAKTANKPIWIYTAGDFGFTVHIPNSYTFRLGGFHSELGQNTFILPSFVNDPYETVLEGQFVALPKEIKPTIGFVGHANTGIANYLKSYLSHLKLRLKNTLKSSYFDMQPFYPSGQKRFQYLMKFKGSEHFKTNFILRDKYRAGVSGENEKVNTTKEFYQNIFDNLYTFCIRGLGNFSVRFYETLAVGRIPILINTDCRLPLDAMISWEEHAIILDSSGNTPIETQILNFHNSKTNDELVEIQNNNRLLWETHLRRHSYFVKIHDIFINNESNA</sequence>
<dbReference type="RefSeq" id="WP_186559639.1">
    <property type="nucleotide sequence ID" value="NZ_JACNMF010000001.1"/>
</dbReference>
<name>A0A923H773_9FLAO</name>
<keyword evidence="2" id="KW-1185">Reference proteome</keyword>
<gene>
    <name evidence="1" type="ORF">H7U19_05105</name>
</gene>
<protein>
    <recommendedName>
        <fullName evidence="3">Exostosin GT47 domain-containing protein</fullName>
    </recommendedName>
</protein>
<dbReference type="EMBL" id="JACNMF010000001">
    <property type="protein sequence ID" value="MBC3757771.1"/>
    <property type="molecule type" value="Genomic_DNA"/>
</dbReference>
<evidence type="ECO:0000313" key="1">
    <source>
        <dbReference type="EMBL" id="MBC3757771.1"/>
    </source>
</evidence>
<organism evidence="1 2">
    <name type="scientific">Hyunsoonleella aquatilis</name>
    <dbReference type="NCBI Taxonomy" id="2762758"/>
    <lineage>
        <taxon>Bacteria</taxon>
        <taxon>Pseudomonadati</taxon>
        <taxon>Bacteroidota</taxon>
        <taxon>Flavobacteriia</taxon>
        <taxon>Flavobacteriales</taxon>
        <taxon>Flavobacteriaceae</taxon>
    </lineage>
</organism>